<evidence type="ECO:0000313" key="1">
    <source>
        <dbReference type="EMBL" id="NEM96151.1"/>
    </source>
</evidence>
<keyword evidence="2" id="KW-1185">Reference proteome</keyword>
<dbReference type="RefSeq" id="WP_163910883.1">
    <property type="nucleotide sequence ID" value="NZ_JAAGWD010000001.1"/>
</dbReference>
<dbReference type="Proteomes" id="UP000474777">
    <property type="component" value="Unassembled WGS sequence"/>
</dbReference>
<name>A0A6B3LRM9_9BACT</name>
<reference evidence="1 2" key="1">
    <citation type="submission" date="2020-02" db="EMBL/GenBank/DDBJ databases">
        <authorList>
            <person name="Kim M.K."/>
        </authorList>
    </citation>
    <scope>NUCLEOTIDE SEQUENCE [LARGE SCALE GENOMIC DNA]</scope>
    <source>
        <strain evidence="1 2">BT327</strain>
    </source>
</reference>
<comment type="caution">
    <text evidence="1">The sequence shown here is derived from an EMBL/GenBank/DDBJ whole genome shotgun (WGS) entry which is preliminary data.</text>
</comment>
<proteinExistence type="predicted"/>
<accession>A0A6B3LRM9</accession>
<sequence length="158" mass="17420">MKTLTLDDFLAYVPVSKNLPLKDLKPYIERALLMDVTPMLGELAGRLLLADAPEDTPFTAEEVQARKCIDAVWVHNAFIRFLPIHGIAIDAAGLTKTRDSQGAAEHASPQERQALIASYRSSLNYWEGELGKALKKLNGTGRPVKKRRIGLRVVGGKN</sequence>
<dbReference type="AlphaFoldDB" id="A0A6B3LRM9"/>
<protein>
    <submittedName>
        <fullName evidence="1">Uncharacterized protein</fullName>
    </submittedName>
</protein>
<gene>
    <name evidence="1" type="ORF">GXP69_00465</name>
</gene>
<evidence type="ECO:0000313" key="2">
    <source>
        <dbReference type="Proteomes" id="UP000474777"/>
    </source>
</evidence>
<organism evidence="1 2">
    <name type="scientific">Pontibacter burrus</name>
    <dbReference type="NCBI Taxonomy" id="2704466"/>
    <lineage>
        <taxon>Bacteria</taxon>
        <taxon>Pseudomonadati</taxon>
        <taxon>Bacteroidota</taxon>
        <taxon>Cytophagia</taxon>
        <taxon>Cytophagales</taxon>
        <taxon>Hymenobacteraceae</taxon>
        <taxon>Pontibacter</taxon>
    </lineage>
</organism>
<dbReference type="EMBL" id="JAAGWD010000001">
    <property type="protein sequence ID" value="NEM96151.1"/>
    <property type="molecule type" value="Genomic_DNA"/>
</dbReference>